<keyword evidence="7 11" id="KW-0472">Membrane</keyword>
<comment type="similarity">
    <text evidence="2">Belongs to the VKOR family.</text>
</comment>
<evidence type="ECO:0000256" key="4">
    <source>
        <dbReference type="ARBA" id="ARBA00022719"/>
    </source>
</evidence>
<dbReference type="EMBL" id="VUMY01000004">
    <property type="protein sequence ID" value="MST49205.1"/>
    <property type="molecule type" value="Genomic_DNA"/>
</dbReference>
<dbReference type="AlphaFoldDB" id="A0A7K0K2C7"/>
<evidence type="ECO:0000313" key="14">
    <source>
        <dbReference type="Proteomes" id="UP000442535"/>
    </source>
</evidence>
<evidence type="ECO:0000256" key="7">
    <source>
        <dbReference type="ARBA" id="ARBA00023136"/>
    </source>
</evidence>
<evidence type="ECO:0000313" key="13">
    <source>
        <dbReference type="EMBL" id="MST49205.1"/>
    </source>
</evidence>
<evidence type="ECO:0000256" key="8">
    <source>
        <dbReference type="ARBA" id="ARBA00023157"/>
    </source>
</evidence>
<name>A0A7K0K2C7_9ACTO</name>
<evidence type="ECO:0000256" key="5">
    <source>
        <dbReference type="ARBA" id="ARBA00022989"/>
    </source>
</evidence>
<evidence type="ECO:0000256" key="2">
    <source>
        <dbReference type="ARBA" id="ARBA00006214"/>
    </source>
</evidence>
<evidence type="ECO:0000256" key="3">
    <source>
        <dbReference type="ARBA" id="ARBA00022692"/>
    </source>
</evidence>
<evidence type="ECO:0000256" key="11">
    <source>
        <dbReference type="SAM" id="Phobius"/>
    </source>
</evidence>
<keyword evidence="5 11" id="KW-1133">Transmembrane helix</keyword>
<keyword evidence="3 11" id="KW-0812">Transmembrane</keyword>
<dbReference type="InterPro" id="IPR012932">
    <property type="entry name" value="VKOR"/>
</dbReference>
<keyword evidence="4" id="KW-0874">Quinone</keyword>
<comment type="caution">
    <text evidence="13">The sequence shown here is derived from an EMBL/GenBank/DDBJ whole genome shotgun (WGS) entry which is preliminary data.</text>
</comment>
<dbReference type="RefSeq" id="WP_154543633.1">
    <property type="nucleotide sequence ID" value="NZ_VUMY01000004.1"/>
</dbReference>
<dbReference type="GO" id="GO:0048038">
    <property type="term" value="F:quinone binding"/>
    <property type="evidence" value="ECO:0007669"/>
    <property type="project" value="UniProtKB-KW"/>
</dbReference>
<feature type="transmembrane region" description="Helical" evidence="11">
    <location>
        <begin position="100"/>
        <end position="126"/>
    </location>
</feature>
<dbReference type="Pfam" id="PF07884">
    <property type="entry name" value="VKOR"/>
    <property type="match status" value="1"/>
</dbReference>
<dbReference type="Proteomes" id="UP000442535">
    <property type="component" value="Unassembled WGS sequence"/>
</dbReference>
<dbReference type="CDD" id="cd12922">
    <property type="entry name" value="VKOR_5"/>
    <property type="match status" value="1"/>
</dbReference>
<dbReference type="GO" id="GO:0016491">
    <property type="term" value="F:oxidoreductase activity"/>
    <property type="evidence" value="ECO:0007669"/>
    <property type="project" value="UniProtKB-KW"/>
</dbReference>
<feature type="transmembrane region" description="Helical" evidence="11">
    <location>
        <begin position="165"/>
        <end position="185"/>
    </location>
</feature>
<dbReference type="GO" id="GO:0016020">
    <property type="term" value="C:membrane"/>
    <property type="evidence" value="ECO:0007669"/>
    <property type="project" value="UniProtKB-SubCell"/>
</dbReference>
<dbReference type="SMART" id="SM00756">
    <property type="entry name" value="VKc"/>
    <property type="match status" value="1"/>
</dbReference>
<keyword evidence="8" id="KW-1015">Disulfide bond</keyword>
<accession>A0A7K0K2C7</accession>
<protein>
    <submittedName>
        <fullName evidence="13">Vitamin K epoxide reductase family protein</fullName>
    </submittedName>
</protein>
<sequence length="232" mass="25276">MKKTAEESEELPPTSLSRQREVSLISENTTDSTPPLETPLETPLKTVVFLVTVSLIALAASAELVLSELKTLKDPSAALGCDINPLIGCSSSLLQWQAHLLFGIPNALVGTALFAGLAGVFLGWVGGRLPRWLPLTIEAGLTAALFLIIFFLHQSVTVFRTLCPFCMIVWVATIVLWIHLGALLARLGWLDFLPAGLRGFWVSQRWLLTVAVLLLIVLVIALTMSDKLAYLF</sequence>
<keyword evidence="9" id="KW-0676">Redox-active center</keyword>
<evidence type="ECO:0000256" key="1">
    <source>
        <dbReference type="ARBA" id="ARBA00004141"/>
    </source>
</evidence>
<feature type="region of interest" description="Disordered" evidence="10">
    <location>
        <begin position="1"/>
        <end position="38"/>
    </location>
</feature>
<reference evidence="13 14" key="1">
    <citation type="submission" date="2019-08" db="EMBL/GenBank/DDBJ databases">
        <title>In-depth cultivation of the pig gut microbiome towards novel bacterial diversity and tailored functional studies.</title>
        <authorList>
            <person name="Wylensek D."/>
            <person name="Hitch T.C.A."/>
            <person name="Clavel T."/>
        </authorList>
    </citation>
    <scope>NUCLEOTIDE SEQUENCE [LARGE SCALE GENOMIC DNA]</scope>
    <source>
        <strain evidence="13 14">RF-GAM-744-WT-7</strain>
    </source>
</reference>
<keyword evidence="6" id="KW-0560">Oxidoreductase</keyword>
<comment type="subcellular location">
    <subcellularLocation>
        <location evidence="1">Membrane</location>
        <topology evidence="1">Multi-pass membrane protein</topology>
    </subcellularLocation>
</comment>
<feature type="transmembrane region" description="Helical" evidence="11">
    <location>
        <begin position="205"/>
        <end position="224"/>
    </location>
</feature>
<feature type="domain" description="Vitamin K epoxide reductase" evidence="12">
    <location>
        <begin position="43"/>
        <end position="184"/>
    </location>
</feature>
<organism evidence="13 14">
    <name type="scientific">Mobiluncus porci</name>
    <dbReference type="NCBI Taxonomy" id="2652278"/>
    <lineage>
        <taxon>Bacteria</taxon>
        <taxon>Bacillati</taxon>
        <taxon>Actinomycetota</taxon>
        <taxon>Actinomycetes</taxon>
        <taxon>Actinomycetales</taxon>
        <taxon>Actinomycetaceae</taxon>
        <taxon>Mobiluncus</taxon>
    </lineage>
</organism>
<dbReference type="InterPro" id="IPR041714">
    <property type="entry name" value="VKOR_Actinobacteria"/>
</dbReference>
<evidence type="ECO:0000256" key="6">
    <source>
        <dbReference type="ARBA" id="ARBA00023002"/>
    </source>
</evidence>
<evidence type="ECO:0000259" key="12">
    <source>
        <dbReference type="SMART" id="SM00756"/>
    </source>
</evidence>
<feature type="transmembrane region" description="Helical" evidence="11">
    <location>
        <begin position="47"/>
        <end position="66"/>
    </location>
</feature>
<evidence type="ECO:0000256" key="9">
    <source>
        <dbReference type="ARBA" id="ARBA00023284"/>
    </source>
</evidence>
<keyword evidence="14" id="KW-1185">Reference proteome</keyword>
<feature type="transmembrane region" description="Helical" evidence="11">
    <location>
        <begin position="132"/>
        <end position="153"/>
    </location>
</feature>
<evidence type="ECO:0000256" key="10">
    <source>
        <dbReference type="SAM" id="MobiDB-lite"/>
    </source>
</evidence>
<gene>
    <name evidence="13" type="ORF">FYJ63_02920</name>
</gene>
<dbReference type="Gene3D" id="1.20.1440.130">
    <property type="entry name" value="VKOR domain"/>
    <property type="match status" value="1"/>
</dbReference>
<proteinExistence type="inferred from homology"/>
<dbReference type="InterPro" id="IPR038354">
    <property type="entry name" value="VKOR_sf"/>
</dbReference>